<feature type="domain" description="DUF8054" evidence="2">
    <location>
        <begin position="15"/>
        <end position="92"/>
    </location>
</feature>
<keyword evidence="5" id="KW-1185">Reference proteome</keyword>
<dbReference type="Pfam" id="PF26238">
    <property type="entry name" value="DUF8054_M"/>
    <property type="match status" value="1"/>
</dbReference>
<dbReference type="Pfam" id="PF26236">
    <property type="entry name" value="DUF8054_N"/>
    <property type="match status" value="1"/>
</dbReference>
<feature type="transmembrane region" description="Helical" evidence="1">
    <location>
        <begin position="44"/>
        <end position="66"/>
    </location>
</feature>
<sequence length="277" mass="30435">MFPTICFYTLNEHLESIKDPEYTGKNRCTPCTLLNISITITISAVLWFVGPLIAILFAVLGAARVWQKGYLVPKTPGLTKKYLPTSFLRRFHSGAIVSDDSTARSGGTMGSPSASFEDLLTEHDVVEPCSDSADLCLTAEAEQLWRDTLSNTNELSSELLRKLYPIVEGEYQVSNTGGTVYVTTGDTVIAHWISESAMLADLTGASVLERLLPMWNDIPKDQKGQLLISLRPFVPQCPRSGEAVEVSEKIVESCCSYSRELVLKCTISGDIICRITT</sequence>
<accession>E4NN64</accession>
<dbReference type="InterPro" id="IPR058674">
    <property type="entry name" value="DUF8054_N"/>
</dbReference>
<dbReference type="KEGG" id="hbo:Hbor_06960"/>
<keyword evidence="1" id="KW-1133">Transmembrane helix</keyword>
<gene>
    <name evidence="4" type="ordered locus">Hbor_06960</name>
</gene>
<evidence type="ECO:0000313" key="5">
    <source>
        <dbReference type="Proteomes" id="UP000006663"/>
    </source>
</evidence>
<dbReference type="HOGENOM" id="CLU_945324_0_0_2"/>
<evidence type="ECO:0000259" key="2">
    <source>
        <dbReference type="Pfam" id="PF26236"/>
    </source>
</evidence>
<dbReference type="eggNOG" id="arCOG08109">
    <property type="taxonomic scope" value="Archaea"/>
</dbReference>
<keyword evidence="1" id="KW-0812">Transmembrane</keyword>
<evidence type="ECO:0000256" key="1">
    <source>
        <dbReference type="SAM" id="Phobius"/>
    </source>
</evidence>
<dbReference type="InterPro" id="IPR058775">
    <property type="entry name" value="DUF8054_M"/>
</dbReference>
<proteinExistence type="predicted"/>
<evidence type="ECO:0000313" key="4">
    <source>
        <dbReference type="EMBL" id="ADQ66294.1"/>
    </source>
</evidence>
<dbReference type="AlphaFoldDB" id="E4NN64"/>
<keyword evidence="1" id="KW-0472">Membrane</keyword>
<feature type="domain" description="DUF8054" evidence="3">
    <location>
        <begin position="117"/>
        <end position="231"/>
    </location>
</feature>
<dbReference type="EMBL" id="CP001690">
    <property type="protein sequence ID" value="ADQ66294.1"/>
    <property type="molecule type" value="Genomic_DNA"/>
</dbReference>
<dbReference type="Proteomes" id="UP000006663">
    <property type="component" value="Chromosome"/>
</dbReference>
<organism evidence="4 5">
    <name type="scientific">Halogeometricum borinquense (strain ATCC 700274 / DSM 11551 / JCM 10706 / KCTC 4070 / PR3)</name>
    <dbReference type="NCBI Taxonomy" id="469382"/>
    <lineage>
        <taxon>Archaea</taxon>
        <taxon>Methanobacteriati</taxon>
        <taxon>Methanobacteriota</taxon>
        <taxon>Stenosarchaea group</taxon>
        <taxon>Halobacteria</taxon>
        <taxon>Halobacteriales</taxon>
        <taxon>Haloferacaceae</taxon>
        <taxon>Halogeometricum</taxon>
    </lineage>
</organism>
<protein>
    <submittedName>
        <fullName evidence="4">Uncharacterized protein</fullName>
    </submittedName>
</protein>
<reference evidence="4 5" key="1">
    <citation type="journal article" date="2009" name="Stand. Genomic Sci.">
        <title>Complete genome sequence of Halogeometricum borinquense type strain (PR3).</title>
        <authorList>
            <person name="Malfatti S."/>
            <person name="Tindall B.J."/>
            <person name="Schneider S."/>
            <person name="Fahnrich R."/>
            <person name="Lapidus A."/>
            <person name="Labuttii K."/>
            <person name="Copeland A."/>
            <person name="Glavina Del Rio T."/>
            <person name="Nolan M."/>
            <person name="Chen F."/>
            <person name="Lucas S."/>
            <person name="Tice H."/>
            <person name="Cheng J.F."/>
            <person name="Bruce D."/>
            <person name="Goodwin L."/>
            <person name="Pitluck S."/>
            <person name="Anderson I."/>
            <person name="Pati A."/>
            <person name="Ivanova N."/>
            <person name="Mavromatis K."/>
            <person name="Chen A."/>
            <person name="Palaniappan K."/>
            <person name="D'haeseleer P."/>
            <person name="Goker M."/>
            <person name="Bristow J."/>
            <person name="Eisen J.A."/>
            <person name="Markowitz V."/>
            <person name="Hugenholtz P."/>
            <person name="Kyrpides N.C."/>
            <person name="Klenk H.P."/>
            <person name="Chain P."/>
        </authorList>
    </citation>
    <scope>NUCLEOTIDE SEQUENCE [LARGE SCALE GENOMIC DNA]</scope>
    <source>
        <strain evidence="5">ATCC 700274 / DSM 11551 / JCM 10706 / KCTC 4070 / PR3</strain>
    </source>
</reference>
<evidence type="ECO:0000259" key="3">
    <source>
        <dbReference type="Pfam" id="PF26238"/>
    </source>
</evidence>
<name>E4NN64_HALBP</name>